<evidence type="ECO:0000313" key="2">
    <source>
        <dbReference type="Proteomes" id="UP000001350"/>
    </source>
</evidence>
<dbReference type="EMBL" id="CP001400">
    <property type="protein sequence ID" value="ACP37596.1"/>
    <property type="molecule type" value="Genomic_DNA"/>
</dbReference>
<dbReference type="SUPFAM" id="SSF48371">
    <property type="entry name" value="ARM repeat"/>
    <property type="match status" value="1"/>
</dbReference>
<dbReference type="SUPFAM" id="SSF52540">
    <property type="entry name" value="P-loop containing nucleoside triphosphate hydrolases"/>
    <property type="match status" value="1"/>
</dbReference>
<dbReference type="Proteomes" id="UP000001350">
    <property type="component" value="Chromosome"/>
</dbReference>
<dbReference type="HOGENOM" id="CLU_449522_0_0_2"/>
<dbReference type="AlphaFoldDB" id="C3MWD8"/>
<accession>C3MWD8</accession>
<dbReference type="Gene3D" id="1.25.10.10">
    <property type="entry name" value="Leucine-rich Repeat Variant"/>
    <property type="match status" value="1"/>
</dbReference>
<dbReference type="RefSeq" id="WP_012710867.1">
    <property type="nucleotide sequence ID" value="NC_012588.1"/>
</dbReference>
<sequence length="607" mass="71166">MRTYTLQDFKILLGGVDIAKDSLITSEGKFRLFFDSQLSESMEEIIDELKKGKLVIVKGIIGSGKSVISAYALKEFVTQNKSIILVADDRTIDDNDLIELNNDLNYVIYYDYHSLGAPRSYLDLNRVKRALRNAITLNGLGIPGLIVLPSFYPWHKYVWIDGKSIFDKVYQDVLKALNKNPCNEVNEVPEEYKTPLFARMLAESSPDGCKKLLEEPSRTFVKFVYRTLLRSYKKTLIPLLFVYVGLKVNEDLLNAVNMRMFFEKARKSKFIEESLRDPFLRSAYRIILLKYSRRIPLAFYNVCNDDLMCMALKILSEEYLGKIYENSIELPENVNIPCDFRFSEVAEIRLRAIEQCVKEGKKVELSLLLDLLSVSNVNIRERAWDLLPNSKIAREVTIDLLAHEDYSVRFTAWSRNYNVLPSEVLKERIRYFIRLLVSHYSIALEAWDVLPKLAKLIPKDYLIELLKFDDEYYRALAWWKIAGRVLSIDEVKEYLPYYIVLLKSERENHRLWMWKLVPKFIKISDKKEITDNLNYFLELLKSEHEDIRIEAWRLVPKFMGILLNEEDIKQNSRYLLELLHSEEKSIRAKAWRLAIKLLKDFDKGMNS</sequence>
<reference evidence="1 2" key="1">
    <citation type="journal article" date="2009" name="Proc. Natl. Acad. Sci. U.S.A.">
        <title>Biogeography of the Sulfolobus islandicus pan-genome.</title>
        <authorList>
            <person name="Reno M.L."/>
            <person name="Held N.L."/>
            <person name="Fields C.J."/>
            <person name="Burke P.V."/>
            <person name="Whitaker R.J."/>
        </authorList>
    </citation>
    <scope>NUCLEOTIDE SEQUENCE [LARGE SCALE GENOMIC DNA]</scope>
    <source>
        <strain evidence="2">M.14.25 / Kamchatka #1</strain>
    </source>
</reference>
<dbReference type="InterPro" id="IPR016024">
    <property type="entry name" value="ARM-type_fold"/>
</dbReference>
<protein>
    <submittedName>
        <fullName evidence="1">Uncharacterized protein</fullName>
    </submittedName>
</protein>
<dbReference type="GeneID" id="84055393"/>
<dbReference type="InterPro" id="IPR027417">
    <property type="entry name" value="P-loop_NTPase"/>
</dbReference>
<dbReference type="InterPro" id="IPR011989">
    <property type="entry name" value="ARM-like"/>
</dbReference>
<gene>
    <name evidence="1" type="ordered locus">M1425_0785</name>
</gene>
<organism evidence="1 2">
    <name type="scientific">Saccharolobus islandicus (strain M.14.25 / Kamchatka #1)</name>
    <name type="common">Sulfolobus islandicus</name>
    <dbReference type="NCBI Taxonomy" id="427317"/>
    <lineage>
        <taxon>Archaea</taxon>
        <taxon>Thermoproteota</taxon>
        <taxon>Thermoprotei</taxon>
        <taxon>Sulfolobales</taxon>
        <taxon>Sulfolobaceae</taxon>
        <taxon>Saccharolobus</taxon>
    </lineage>
</organism>
<evidence type="ECO:0000313" key="1">
    <source>
        <dbReference type="EMBL" id="ACP37596.1"/>
    </source>
</evidence>
<proteinExistence type="predicted"/>
<name>C3MWD8_SACI4</name>
<dbReference type="KEGG" id="sia:M1425_0785"/>